<proteinExistence type="predicted"/>
<dbReference type="InterPro" id="IPR013320">
    <property type="entry name" value="ConA-like_dom_sf"/>
</dbReference>
<evidence type="ECO:0000313" key="3">
    <source>
        <dbReference type="Proteomes" id="UP000515733"/>
    </source>
</evidence>
<dbReference type="SUPFAM" id="SSF49899">
    <property type="entry name" value="Concanavalin A-like lectins/glucanases"/>
    <property type="match status" value="1"/>
</dbReference>
<dbReference type="InterPro" id="IPR046524">
    <property type="entry name" value="DUF6701"/>
</dbReference>
<name>A0A6S6XTV8_9PROT</name>
<dbReference type="Gene3D" id="2.60.120.200">
    <property type="match status" value="1"/>
</dbReference>
<reference evidence="2 3" key="1">
    <citation type="submission" date="2020-03" db="EMBL/GenBank/DDBJ databases">
        <authorList>
            <consortium name="Genoscope - CEA"/>
            <person name="William W."/>
        </authorList>
    </citation>
    <scope>NUCLEOTIDE SEQUENCE [LARGE SCALE GENOMIC DNA]</scope>
    <source>
        <strain evidence="3">DSM 16959</strain>
    </source>
</reference>
<accession>A0A6S6XTV8</accession>
<dbReference type="Pfam" id="PF20419">
    <property type="entry name" value="DUF6701"/>
    <property type="match status" value="1"/>
</dbReference>
<keyword evidence="3" id="KW-1185">Reference proteome</keyword>
<dbReference type="RefSeq" id="WP_145770529.1">
    <property type="nucleotide sequence ID" value="NZ_LR778301.1"/>
</dbReference>
<evidence type="ECO:0000313" key="2">
    <source>
        <dbReference type="EMBL" id="CAB1367603.1"/>
    </source>
</evidence>
<dbReference type="KEGG" id="doe:DENOEST_0438"/>
<sequence>MKSMGWDGVNRLRRAAVLFLGMFFLTLLGIGSAQAQIAFRAAQNASMASAGASSITYVGSGGLATANSGNATPTLPAHAANDLLICLVESRDNVAHSVSGWTAFFSATLTNHRASIFYKIAGASESNPTVVHSGGSSIIARCSAFRGVDTVTPIDVAYGAQTTAGDDKINTGSITTATAGDMLLIAGMIDDNRNQGAGIAGWANAFFSTYDSANDNAIALYYLGQASAGATGPFQVDTDGNANSHGVLLALRPATVGMPGLAINRPAGTDTGDVMIAALVVTPSTVGLTAPAGWTLVRDTVHNASGGDAHLITYVKAVTAIGSEPASYTWTYSAAHSGSSGGIAAFSGADTANPVVTSAELKENNAILNQTAPSITASATDMLVTAHEYQSSGTWTPPAGMTEMVDEYSAASTGASGVSLSMNSLLLAASGATGTKIAVASGDSDEGASQSIALRQSLGVNCFTVAAGNWNDPAVWDDSCHGSSGFPLNGDTVTINSHTVTLNVSTSRVAGMVVNNGGTLSNTAGNTLNLGSTPSGTLSGNGVLSNSGTLALGTGSVILSTNYQFTGSAASTWTLNQLDLGGRSLTFGAADAYTIGFAAATPIQNVGSLNTTGTNSTVTFQFGGAAQALPVANVRYPKVVLAGSGAKTLSGAGTFDVRGSFTLDSGPTFNSGTHGVSLYGDFTNNGGSNFNSGGSDSSTWSFLGASIQNINSSGTDTVFPSLTLNNSNGIAMNAGTTVKTLLTLTNGYISTGNNILILTAYCNTPSWARTNGFVSGRLRFTFNTGTTTCTYPIGSSATYAPVGVTMVATAAGGTLTASTTGSEHPQIASSGIDATKDANRYWTLGATTDSTGNFTSYGATFNADTGDIDIGATTANFVIGKYTSSAWTLPTPVSGASWASGWAVGVSNVSVAGAGFGDFVMGEVPASCLPPTDISGLPAMTCVCDNFGRTALNPSTIYGQNWIVDNKNQSSTFGNPRIVNSGYLRLTDNSSQVATVANVPGTFPAAGNMIITEFRHYAYSGSNPGADGIALTLSDSGLTPTPGAFGGSLGYAQKSNPGSDCTTAGGCPGFNGGWMGIGIDEWGNFANATEGRQGGVGLTAQAVTLRGSGAGQTGYPYLSTSGALSPTIDNPTSTVASRGHKYRIVVDARNYTSGNRTALVQVQRDTGTGYVTLPNLNFPNIYSINASQADVPANWKLSFTGSTGAAINIHEIAGLKVCAQSYTPPAGFRIQVDNLSPSTCATAGGNPAAPIVTVTAIDSSGNTVTNYTQTVTLSATLFGGGASAAAWSVVSGQAQGSLVGNAYTFASADAGVAKFYLVDASSQDVYITVTESGGSPLTSLATPVQYRGGSFNVTVPDSLGSQAVAARPHLMRITRTTCGGGGATTDTSYIGAKTLDGWFSPVSGVHPAAAAAPLICTTNGSGTCLPAAGSSCSLALPNTATGLSATTNNLPTLNFASGVADVCLVTSDVGQYPISVRDDSNVSSPVTGSSINLTVRPFALYFHTAKKGGIANPLGGAKFLPAGDSFEATVAAVRWWAALDANYDGVPDVDKSPTAEPANWATAATSTTAAFAWLTSLSRDSIVSPVGGIGDLGYSGTSIAVGSWSGGQAVLASNSLNFDELGSFTAKPLASAYLGAGDVPWASDVVGRFYLDHFSLASGTVTAACNGFTYMDQPALGIAYRLEARNKNDIKTSNYAASLGYAVATPSLVAENGNDGVNLIGRISGIGTASWTAGVYEVASTGNAQFSRPGGATATWTVANGAGAFDMLALGIKAIDNDGAKISGVDMRADKTDALCTAPGTDSATDCDAKKIGAATRIRFGRLRLLDSYGSELLAQRVPVRAEYIASLSGAVPVFRLNDLDNCTSFNPHDVMALGNYAAPAGAATPLAAGNLDISHIATSLYDRTTGQATAGSKLAGGEAVIRVTAPTPAATGSVALALNLGASTSGASCVNPALPGSLAGASLGWLRSDWGCSGGAFGSDPNARITFGTPKSRFIYLRERY</sequence>
<feature type="domain" description="DUF6701" evidence="1">
    <location>
        <begin position="1428"/>
        <end position="2001"/>
    </location>
</feature>
<dbReference type="OrthoDB" id="9790247at2"/>
<dbReference type="EMBL" id="LR778301">
    <property type="protein sequence ID" value="CAB1367603.1"/>
    <property type="molecule type" value="Genomic_DNA"/>
</dbReference>
<organism evidence="2 3">
    <name type="scientific">Denitratisoma oestradiolicum</name>
    <dbReference type="NCBI Taxonomy" id="311182"/>
    <lineage>
        <taxon>Bacteria</taxon>
        <taxon>Pseudomonadati</taxon>
        <taxon>Pseudomonadota</taxon>
        <taxon>Betaproteobacteria</taxon>
        <taxon>Nitrosomonadales</taxon>
        <taxon>Sterolibacteriaceae</taxon>
        <taxon>Denitratisoma</taxon>
    </lineage>
</organism>
<evidence type="ECO:0000259" key="1">
    <source>
        <dbReference type="Pfam" id="PF20419"/>
    </source>
</evidence>
<dbReference type="Proteomes" id="UP000515733">
    <property type="component" value="Chromosome"/>
</dbReference>
<protein>
    <recommendedName>
        <fullName evidence="1">DUF6701 domain-containing protein</fullName>
    </recommendedName>
</protein>
<gene>
    <name evidence="2" type="ORF">DENOEST_0438</name>
</gene>